<accession>A0A0D3IM44</accession>
<protein>
    <recommendedName>
        <fullName evidence="4">Isopenicillin N synthase-like Fe(2+) 2OG dioxygenase domain-containing protein</fullName>
    </recommendedName>
</protein>
<dbReference type="RefSeq" id="XP_005764758.1">
    <property type="nucleotide sequence ID" value="XM_005764701.1"/>
</dbReference>
<proteinExistence type="predicted"/>
<dbReference type="PANTHER" id="PTHR47990">
    <property type="entry name" value="2-OXOGLUTARATE (2OG) AND FE(II)-DEPENDENT OXYGENASE SUPERFAMILY PROTEIN-RELATED"/>
    <property type="match status" value="1"/>
</dbReference>
<dbReference type="EnsemblProtists" id="EOD12329">
    <property type="protein sequence ID" value="EOD12329"/>
    <property type="gene ID" value="EMIHUDRAFT_104212"/>
</dbReference>
<name>A0A0D3IM44_EMIH1</name>
<sequence length="368" mass="39534">MLPLTLLASTVDASFSTWPTVDCGSLLRDDLAPRTAALDDLRDAIVTRGFFYCAGVGELFNESYIASMYDFSRRAHALPPAVKRRHSRPHGGYTGPDAGVLGNVHELGKLPSLRAWDYSREPNAFVAAQCAGSPASAGGSGGGDEGGGSGKYPGPELLSPRFEDVVGDLYDRQQTLAAALLEAIGEVLGLPPDAFTRHLADGELGTVRLMRAEGLELRDVSGRWAVAPVRPDALVVILGERCARAERRQRALTRPRRVRDTSAGDVLERMTNGVLRATPHRVPLDGAGGGERYSIIRFCALAAHTRIAPMEEFVTPESPALYSATTMEEHLRVTVENLLAGRGAWDSETDASATATYDHAAARSRDEL</sequence>
<feature type="compositionally biased region" description="Gly residues" evidence="1">
    <location>
        <begin position="138"/>
        <end position="151"/>
    </location>
</feature>
<evidence type="ECO:0000256" key="1">
    <source>
        <dbReference type="SAM" id="MobiDB-lite"/>
    </source>
</evidence>
<evidence type="ECO:0008006" key="4">
    <source>
        <dbReference type="Google" id="ProtNLM"/>
    </source>
</evidence>
<dbReference type="AlphaFoldDB" id="A0A0D3IM44"/>
<dbReference type="KEGG" id="ehx:EMIHUDRAFT_104212"/>
<dbReference type="HOGENOM" id="CLU_753221_0_0_1"/>
<keyword evidence="3" id="KW-1185">Reference proteome</keyword>
<evidence type="ECO:0000313" key="3">
    <source>
        <dbReference type="Proteomes" id="UP000013827"/>
    </source>
</evidence>
<dbReference type="Gene3D" id="2.60.120.330">
    <property type="entry name" value="B-lactam Antibiotic, Isopenicillin N Synthase, Chain"/>
    <property type="match status" value="2"/>
</dbReference>
<dbReference type="PaxDb" id="2903-EOD12329"/>
<dbReference type="InterPro" id="IPR027443">
    <property type="entry name" value="IPNS-like_sf"/>
</dbReference>
<dbReference type="InterPro" id="IPR050231">
    <property type="entry name" value="Iron_ascorbate_oxido_reductase"/>
</dbReference>
<dbReference type="Proteomes" id="UP000013827">
    <property type="component" value="Unassembled WGS sequence"/>
</dbReference>
<organism evidence="2 3">
    <name type="scientific">Emiliania huxleyi (strain CCMP1516)</name>
    <dbReference type="NCBI Taxonomy" id="280463"/>
    <lineage>
        <taxon>Eukaryota</taxon>
        <taxon>Haptista</taxon>
        <taxon>Haptophyta</taxon>
        <taxon>Prymnesiophyceae</taxon>
        <taxon>Isochrysidales</taxon>
        <taxon>Noelaerhabdaceae</taxon>
        <taxon>Emiliania</taxon>
    </lineage>
</organism>
<feature type="region of interest" description="Disordered" evidence="1">
    <location>
        <begin position="136"/>
        <end position="155"/>
    </location>
</feature>
<reference evidence="3" key="1">
    <citation type="journal article" date="2013" name="Nature">
        <title>Pan genome of the phytoplankton Emiliania underpins its global distribution.</title>
        <authorList>
            <person name="Read B.A."/>
            <person name="Kegel J."/>
            <person name="Klute M.J."/>
            <person name="Kuo A."/>
            <person name="Lefebvre S.C."/>
            <person name="Maumus F."/>
            <person name="Mayer C."/>
            <person name="Miller J."/>
            <person name="Monier A."/>
            <person name="Salamov A."/>
            <person name="Young J."/>
            <person name="Aguilar M."/>
            <person name="Claverie J.M."/>
            <person name="Frickenhaus S."/>
            <person name="Gonzalez K."/>
            <person name="Herman E.K."/>
            <person name="Lin Y.C."/>
            <person name="Napier J."/>
            <person name="Ogata H."/>
            <person name="Sarno A.F."/>
            <person name="Shmutz J."/>
            <person name="Schroeder D."/>
            <person name="de Vargas C."/>
            <person name="Verret F."/>
            <person name="von Dassow P."/>
            <person name="Valentin K."/>
            <person name="Van de Peer Y."/>
            <person name="Wheeler G."/>
            <person name="Dacks J.B."/>
            <person name="Delwiche C.F."/>
            <person name="Dyhrman S.T."/>
            <person name="Glockner G."/>
            <person name="John U."/>
            <person name="Richards T."/>
            <person name="Worden A.Z."/>
            <person name="Zhang X."/>
            <person name="Grigoriev I.V."/>
            <person name="Allen A.E."/>
            <person name="Bidle K."/>
            <person name="Borodovsky M."/>
            <person name="Bowler C."/>
            <person name="Brownlee C."/>
            <person name="Cock J.M."/>
            <person name="Elias M."/>
            <person name="Gladyshev V.N."/>
            <person name="Groth M."/>
            <person name="Guda C."/>
            <person name="Hadaegh A."/>
            <person name="Iglesias-Rodriguez M.D."/>
            <person name="Jenkins J."/>
            <person name="Jones B.M."/>
            <person name="Lawson T."/>
            <person name="Leese F."/>
            <person name="Lindquist E."/>
            <person name="Lobanov A."/>
            <person name="Lomsadze A."/>
            <person name="Malik S.B."/>
            <person name="Marsh M.E."/>
            <person name="Mackinder L."/>
            <person name="Mock T."/>
            <person name="Mueller-Roeber B."/>
            <person name="Pagarete A."/>
            <person name="Parker M."/>
            <person name="Probert I."/>
            <person name="Quesneville H."/>
            <person name="Raines C."/>
            <person name="Rensing S.A."/>
            <person name="Riano-Pachon D.M."/>
            <person name="Richier S."/>
            <person name="Rokitta S."/>
            <person name="Shiraiwa Y."/>
            <person name="Soanes D.M."/>
            <person name="van der Giezen M."/>
            <person name="Wahlund T.M."/>
            <person name="Williams B."/>
            <person name="Wilson W."/>
            <person name="Wolfe G."/>
            <person name="Wurch L.L."/>
        </authorList>
    </citation>
    <scope>NUCLEOTIDE SEQUENCE</scope>
</reference>
<dbReference type="SUPFAM" id="SSF51197">
    <property type="entry name" value="Clavaminate synthase-like"/>
    <property type="match status" value="2"/>
</dbReference>
<evidence type="ECO:0000313" key="2">
    <source>
        <dbReference type="EnsemblProtists" id="EOD12329"/>
    </source>
</evidence>
<reference evidence="2" key="2">
    <citation type="submission" date="2024-10" db="UniProtKB">
        <authorList>
            <consortium name="EnsemblProtists"/>
        </authorList>
    </citation>
    <scope>IDENTIFICATION</scope>
</reference>
<dbReference type="STRING" id="2903.R1DU97"/>
<dbReference type="GeneID" id="17258514"/>